<dbReference type="InterPro" id="IPR001474">
    <property type="entry name" value="GTP_CycHdrlase_I"/>
</dbReference>
<dbReference type="PANTHER" id="PTHR11109:SF7">
    <property type="entry name" value="GTP CYCLOHYDROLASE 1"/>
    <property type="match status" value="1"/>
</dbReference>
<evidence type="ECO:0000256" key="2">
    <source>
        <dbReference type="ARBA" id="ARBA00005080"/>
    </source>
</evidence>
<dbReference type="Gene3D" id="1.10.286.10">
    <property type="match status" value="1"/>
</dbReference>
<evidence type="ECO:0000259" key="7">
    <source>
        <dbReference type="Pfam" id="PF01227"/>
    </source>
</evidence>
<dbReference type="PROSITE" id="PS00860">
    <property type="entry name" value="GTP_CYCLOHYDROL_1_2"/>
    <property type="match status" value="1"/>
</dbReference>
<dbReference type="PROSITE" id="PS00859">
    <property type="entry name" value="GTP_CYCLOHYDROL_1_1"/>
    <property type="match status" value="1"/>
</dbReference>
<dbReference type="NCBIfam" id="NF006824">
    <property type="entry name" value="PRK09347.1-1"/>
    <property type="match status" value="1"/>
</dbReference>
<comment type="pathway">
    <text evidence="2 6">Cofactor biosynthesis; 7,8-dihydroneopterin triphosphate biosynthesis; 7,8-dihydroneopterin triphosphate from GTP: step 1/1.</text>
</comment>
<dbReference type="InterPro" id="IPR018234">
    <property type="entry name" value="GTP_CycHdrlase_I_CS"/>
</dbReference>
<evidence type="ECO:0000313" key="8">
    <source>
        <dbReference type="EMBL" id="STO60568.1"/>
    </source>
</evidence>
<keyword evidence="4 6" id="KW-0554">One-carbon metabolism</keyword>
<dbReference type="GO" id="GO:0003934">
    <property type="term" value="F:GTP cyclohydrolase I activity"/>
    <property type="evidence" value="ECO:0007669"/>
    <property type="project" value="UniProtKB-UniRule"/>
</dbReference>
<dbReference type="GO" id="GO:0046654">
    <property type="term" value="P:tetrahydrofolate biosynthetic process"/>
    <property type="evidence" value="ECO:0007669"/>
    <property type="project" value="UniProtKB-UniRule"/>
</dbReference>
<keyword evidence="5 6" id="KW-0378">Hydrolase</keyword>
<dbReference type="InterPro" id="IPR043133">
    <property type="entry name" value="GTP-CH-I_C/QueF"/>
</dbReference>
<dbReference type="EMBL" id="UGHF01000001">
    <property type="protein sequence ID" value="STO60568.1"/>
    <property type="molecule type" value="Genomic_DNA"/>
</dbReference>
<dbReference type="HAMAP" id="MF_00223">
    <property type="entry name" value="FolE"/>
    <property type="match status" value="1"/>
</dbReference>
<dbReference type="Gene3D" id="3.30.1130.10">
    <property type="match status" value="1"/>
</dbReference>
<feature type="domain" description="GTP cyclohydrolase I" evidence="7">
    <location>
        <begin position="53"/>
        <end position="231"/>
    </location>
</feature>
<protein>
    <recommendedName>
        <fullName evidence="6">GTP cyclohydrolase 1</fullName>
        <ecNumber evidence="6">3.5.4.16</ecNumber>
    </recommendedName>
    <alternativeName>
        <fullName evidence="6">GTP cyclohydrolase I</fullName>
        <shortName evidence="6">GTP-CH-I</shortName>
    </alternativeName>
</protein>
<dbReference type="Pfam" id="PF01227">
    <property type="entry name" value="GTP_cyclohydroI"/>
    <property type="match status" value="1"/>
</dbReference>
<feature type="binding site" evidence="6">
    <location>
        <position position="195"/>
    </location>
    <ligand>
        <name>Zn(2+)</name>
        <dbReference type="ChEBI" id="CHEBI:29105"/>
    </ligand>
</feature>
<dbReference type="UniPathway" id="UPA00848">
    <property type="reaction ID" value="UER00151"/>
</dbReference>
<dbReference type="GO" id="GO:0005525">
    <property type="term" value="F:GTP binding"/>
    <property type="evidence" value="ECO:0007669"/>
    <property type="project" value="UniProtKB-KW"/>
</dbReference>
<keyword evidence="6" id="KW-0479">Metal-binding</keyword>
<keyword evidence="9" id="KW-1185">Reference proteome</keyword>
<dbReference type="NCBIfam" id="NF006826">
    <property type="entry name" value="PRK09347.1-3"/>
    <property type="match status" value="1"/>
</dbReference>
<evidence type="ECO:0000256" key="4">
    <source>
        <dbReference type="ARBA" id="ARBA00022563"/>
    </source>
</evidence>
<dbReference type="EC" id="3.5.4.16" evidence="6"/>
<evidence type="ECO:0000256" key="5">
    <source>
        <dbReference type="ARBA" id="ARBA00022801"/>
    </source>
</evidence>
<gene>
    <name evidence="6 8" type="primary">folE</name>
    <name evidence="8" type="ORF">NCTC1659_01863</name>
</gene>
<dbReference type="STRING" id="733.B0186_10030"/>
<keyword evidence="6" id="KW-0547">Nucleotide-binding</keyword>
<dbReference type="PANTHER" id="PTHR11109">
    <property type="entry name" value="GTP CYCLOHYDROLASE I"/>
    <property type="match status" value="1"/>
</dbReference>
<dbReference type="GO" id="GO:0006729">
    <property type="term" value="P:tetrahydrobiopterin biosynthetic process"/>
    <property type="evidence" value="ECO:0007669"/>
    <property type="project" value="TreeGrafter"/>
</dbReference>
<evidence type="ECO:0000256" key="6">
    <source>
        <dbReference type="HAMAP-Rule" id="MF_00223"/>
    </source>
</evidence>
<dbReference type="GO" id="GO:0006730">
    <property type="term" value="P:one-carbon metabolic process"/>
    <property type="evidence" value="ECO:0007669"/>
    <property type="project" value="UniProtKB-UniRule"/>
</dbReference>
<organism evidence="8 9">
    <name type="scientific">Canicola haemoglobinophilus</name>
    <dbReference type="NCBI Taxonomy" id="733"/>
    <lineage>
        <taxon>Bacteria</taxon>
        <taxon>Pseudomonadati</taxon>
        <taxon>Pseudomonadota</taxon>
        <taxon>Gammaproteobacteria</taxon>
        <taxon>Pasteurellales</taxon>
        <taxon>Pasteurellaceae</taxon>
        <taxon>Canicola</taxon>
    </lineage>
</organism>
<accession>A0A377HWA0</accession>
<dbReference type="InterPro" id="IPR020602">
    <property type="entry name" value="GTP_CycHdrlase_I_dom"/>
</dbReference>
<sequence length="233" mass="26839">MFGIFERYNNLWEVVMSNLSPEAIKVRNALIEKGIETPMIDVTQDKDQRRQGIEQHMREVMKLIGLDLSDDSLEETPGRLSKMFIDEIFSGLDYTNFPKITNIENRMKVSEMVLVNDVTLTSTCEHHFVTIDGKVSVAYYPKKWVIGLSKINRVVAFFAQRPQVQERLTEQILLAFQTILETEDVAVYVKAIHFCVKCRGIKDTNSYTVTSAFGGVFLDDRETRKEFLTLINK</sequence>
<keyword evidence="6" id="KW-0342">GTP-binding</keyword>
<evidence type="ECO:0000256" key="3">
    <source>
        <dbReference type="ARBA" id="ARBA00008085"/>
    </source>
</evidence>
<dbReference type="InterPro" id="IPR043134">
    <property type="entry name" value="GTP-CH-I_N"/>
</dbReference>
<comment type="similarity">
    <text evidence="3 6">Belongs to the GTP cyclohydrolase I family.</text>
</comment>
<dbReference type="SUPFAM" id="SSF55620">
    <property type="entry name" value="Tetrahydrobiopterin biosynthesis enzymes-like"/>
    <property type="match status" value="1"/>
</dbReference>
<dbReference type="FunFam" id="3.30.1130.10:FF:000001">
    <property type="entry name" value="GTP cyclohydrolase 1"/>
    <property type="match status" value="1"/>
</dbReference>
<dbReference type="AlphaFoldDB" id="A0A377HWA0"/>
<reference evidence="8 9" key="1">
    <citation type="submission" date="2018-06" db="EMBL/GenBank/DDBJ databases">
        <authorList>
            <consortium name="Pathogen Informatics"/>
            <person name="Doyle S."/>
        </authorList>
    </citation>
    <scope>NUCLEOTIDE SEQUENCE [LARGE SCALE GENOMIC DNA]</scope>
    <source>
        <strain evidence="8 9">NCTC1659</strain>
    </source>
</reference>
<proteinExistence type="inferred from homology"/>
<dbReference type="GO" id="GO:0005737">
    <property type="term" value="C:cytoplasm"/>
    <property type="evidence" value="ECO:0007669"/>
    <property type="project" value="TreeGrafter"/>
</dbReference>
<dbReference type="GO" id="GO:0008270">
    <property type="term" value="F:zinc ion binding"/>
    <property type="evidence" value="ECO:0007669"/>
    <property type="project" value="UniProtKB-UniRule"/>
</dbReference>
<dbReference type="NCBIfam" id="TIGR00063">
    <property type="entry name" value="folE"/>
    <property type="match status" value="1"/>
</dbReference>
<keyword evidence="6" id="KW-0862">Zinc</keyword>
<feature type="binding site" evidence="6">
    <location>
        <position position="124"/>
    </location>
    <ligand>
        <name>Zn(2+)</name>
        <dbReference type="ChEBI" id="CHEBI:29105"/>
    </ligand>
</feature>
<evidence type="ECO:0000313" key="9">
    <source>
        <dbReference type="Proteomes" id="UP000254329"/>
    </source>
</evidence>
<feature type="binding site" evidence="6">
    <location>
        <position position="127"/>
    </location>
    <ligand>
        <name>Zn(2+)</name>
        <dbReference type="ChEBI" id="CHEBI:29105"/>
    </ligand>
</feature>
<name>A0A377HWA0_9PAST</name>
<evidence type="ECO:0000256" key="1">
    <source>
        <dbReference type="ARBA" id="ARBA00001052"/>
    </source>
</evidence>
<dbReference type="Proteomes" id="UP000254329">
    <property type="component" value="Unassembled WGS sequence"/>
</dbReference>
<comment type="subunit">
    <text evidence="6">Homopolymer.</text>
</comment>
<comment type="catalytic activity">
    <reaction evidence="1 6">
        <text>GTP + H2O = 7,8-dihydroneopterin 3'-triphosphate + formate + H(+)</text>
        <dbReference type="Rhea" id="RHEA:17473"/>
        <dbReference type="ChEBI" id="CHEBI:15377"/>
        <dbReference type="ChEBI" id="CHEBI:15378"/>
        <dbReference type="ChEBI" id="CHEBI:15740"/>
        <dbReference type="ChEBI" id="CHEBI:37565"/>
        <dbReference type="ChEBI" id="CHEBI:58462"/>
        <dbReference type="EC" id="3.5.4.16"/>
    </reaction>
</comment>